<dbReference type="SUPFAM" id="SSF57716">
    <property type="entry name" value="Glucocorticoid receptor-like (DNA-binding domain)"/>
    <property type="match status" value="1"/>
</dbReference>
<dbReference type="EMBL" id="MHMV01000045">
    <property type="protein sequence ID" value="OGZ33438.1"/>
    <property type="molecule type" value="Genomic_DNA"/>
</dbReference>
<proteinExistence type="predicted"/>
<evidence type="ECO:0000259" key="6">
    <source>
        <dbReference type="Pfam" id="PF01258"/>
    </source>
</evidence>
<accession>A0A1G2F756</accession>
<organism evidence="7 8">
    <name type="scientific">Candidatus Portnoybacteria bacterium RBG_13_41_18</name>
    <dbReference type="NCBI Taxonomy" id="1801991"/>
    <lineage>
        <taxon>Bacteria</taxon>
        <taxon>Candidatus Portnoyibacteriota</taxon>
    </lineage>
</organism>
<dbReference type="PROSITE" id="PS51128">
    <property type="entry name" value="ZF_DKSA_2"/>
    <property type="match status" value="1"/>
</dbReference>
<dbReference type="InterPro" id="IPR000962">
    <property type="entry name" value="Znf_DskA_TraR"/>
</dbReference>
<feature type="zinc finger region" description="dksA C4-type" evidence="4">
    <location>
        <begin position="93"/>
        <end position="117"/>
    </location>
</feature>
<evidence type="ECO:0000256" key="5">
    <source>
        <dbReference type="SAM" id="Coils"/>
    </source>
</evidence>
<evidence type="ECO:0000256" key="1">
    <source>
        <dbReference type="ARBA" id="ARBA00022723"/>
    </source>
</evidence>
<dbReference type="PANTHER" id="PTHR33823:SF4">
    <property type="entry name" value="GENERAL STRESS PROTEIN 16O"/>
    <property type="match status" value="1"/>
</dbReference>
<dbReference type="GO" id="GO:0008270">
    <property type="term" value="F:zinc ion binding"/>
    <property type="evidence" value="ECO:0007669"/>
    <property type="project" value="UniProtKB-KW"/>
</dbReference>
<dbReference type="PROSITE" id="PS01102">
    <property type="entry name" value="ZF_DKSA_1"/>
    <property type="match status" value="1"/>
</dbReference>
<dbReference type="AlphaFoldDB" id="A0A1G2F756"/>
<keyword evidence="5" id="KW-0175">Coiled coil</keyword>
<dbReference type="Gene3D" id="1.20.120.910">
    <property type="entry name" value="DksA, coiled-coil domain"/>
    <property type="match status" value="1"/>
</dbReference>
<feature type="domain" description="Zinc finger DksA/TraR C4-type" evidence="6">
    <location>
        <begin position="88"/>
        <end position="118"/>
    </location>
</feature>
<sequence>MDKKTLDQFKHKLEENKKKIENELESIASKDSRIKGDYDTRFPDFGTPQSPDEEALEVAAYESTLPVEYALEVKLQKINKSLQKFKKGEYGKCEKCGQSIDEKRLVAMPEAETCAKCHK</sequence>
<name>A0A1G2F756_9BACT</name>
<evidence type="ECO:0000256" key="3">
    <source>
        <dbReference type="ARBA" id="ARBA00022833"/>
    </source>
</evidence>
<comment type="caution">
    <text evidence="7">The sequence shown here is derived from an EMBL/GenBank/DDBJ whole genome shotgun (WGS) entry which is preliminary data.</text>
</comment>
<evidence type="ECO:0000313" key="8">
    <source>
        <dbReference type="Proteomes" id="UP000177725"/>
    </source>
</evidence>
<protein>
    <recommendedName>
        <fullName evidence="6">Zinc finger DksA/TraR C4-type domain-containing protein</fullName>
    </recommendedName>
</protein>
<dbReference type="PANTHER" id="PTHR33823">
    <property type="entry name" value="RNA POLYMERASE-BINDING TRANSCRIPTION FACTOR DKSA-RELATED"/>
    <property type="match status" value="1"/>
</dbReference>
<evidence type="ECO:0000256" key="2">
    <source>
        <dbReference type="ARBA" id="ARBA00022771"/>
    </source>
</evidence>
<keyword evidence="3" id="KW-0862">Zinc</keyword>
<dbReference type="InterPro" id="IPR020458">
    <property type="entry name" value="Znf_DskA_TraR_CS"/>
</dbReference>
<evidence type="ECO:0000313" key="7">
    <source>
        <dbReference type="EMBL" id="OGZ33438.1"/>
    </source>
</evidence>
<keyword evidence="2" id="KW-0863">Zinc-finger</keyword>
<reference evidence="7 8" key="1">
    <citation type="journal article" date="2016" name="Nat. Commun.">
        <title>Thousands of microbial genomes shed light on interconnected biogeochemical processes in an aquifer system.</title>
        <authorList>
            <person name="Anantharaman K."/>
            <person name="Brown C.T."/>
            <person name="Hug L.A."/>
            <person name="Sharon I."/>
            <person name="Castelle C.J."/>
            <person name="Probst A.J."/>
            <person name="Thomas B.C."/>
            <person name="Singh A."/>
            <person name="Wilkins M.J."/>
            <person name="Karaoz U."/>
            <person name="Brodie E.L."/>
            <person name="Williams K.H."/>
            <person name="Hubbard S.S."/>
            <person name="Banfield J.F."/>
        </authorList>
    </citation>
    <scope>NUCLEOTIDE SEQUENCE [LARGE SCALE GENOMIC DNA]</scope>
</reference>
<evidence type="ECO:0000256" key="4">
    <source>
        <dbReference type="PROSITE-ProRule" id="PRU00510"/>
    </source>
</evidence>
<dbReference type="Proteomes" id="UP000177725">
    <property type="component" value="Unassembled WGS sequence"/>
</dbReference>
<gene>
    <name evidence="7" type="ORF">A2174_01240</name>
</gene>
<feature type="coiled-coil region" evidence="5">
    <location>
        <begin position="3"/>
        <end position="30"/>
    </location>
</feature>
<keyword evidence="1" id="KW-0479">Metal-binding</keyword>
<dbReference type="Pfam" id="PF01258">
    <property type="entry name" value="zf-dskA_traR"/>
    <property type="match status" value="1"/>
</dbReference>